<gene>
    <name evidence="2" type="ORF">F53441_5006</name>
</gene>
<dbReference type="Proteomes" id="UP000605986">
    <property type="component" value="Unassembled WGS sequence"/>
</dbReference>
<dbReference type="OrthoDB" id="5329176at2759"/>
<keyword evidence="3" id="KW-1185">Reference proteome</keyword>
<keyword evidence="1" id="KW-1133">Transmembrane helix</keyword>
<dbReference type="AlphaFoldDB" id="A0A8H4KL20"/>
<keyword evidence="1" id="KW-0812">Transmembrane</keyword>
<organism evidence="2 3">
    <name type="scientific">Fusarium austroafricanum</name>
    <dbReference type="NCBI Taxonomy" id="2364996"/>
    <lineage>
        <taxon>Eukaryota</taxon>
        <taxon>Fungi</taxon>
        <taxon>Dikarya</taxon>
        <taxon>Ascomycota</taxon>
        <taxon>Pezizomycotina</taxon>
        <taxon>Sordariomycetes</taxon>
        <taxon>Hypocreomycetidae</taxon>
        <taxon>Hypocreales</taxon>
        <taxon>Nectriaceae</taxon>
        <taxon>Fusarium</taxon>
        <taxon>Fusarium concolor species complex</taxon>
    </lineage>
</organism>
<protein>
    <submittedName>
        <fullName evidence="2">Uncharacterized protein</fullName>
    </submittedName>
</protein>
<comment type="caution">
    <text evidence="2">The sequence shown here is derived from an EMBL/GenBank/DDBJ whole genome shotgun (WGS) entry which is preliminary data.</text>
</comment>
<dbReference type="EMBL" id="JAADJG010000200">
    <property type="protein sequence ID" value="KAF4452075.1"/>
    <property type="molecule type" value="Genomic_DNA"/>
</dbReference>
<reference evidence="2" key="1">
    <citation type="submission" date="2020-01" db="EMBL/GenBank/DDBJ databases">
        <title>Identification and distribution of gene clusters putatively required for synthesis of sphingolipid metabolism inhibitors in phylogenetically diverse species of the filamentous fungus Fusarium.</title>
        <authorList>
            <person name="Kim H.-S."/>
            <person name="Busman M."/>
            <person name="Brown D.W."/>
            <person name="Divon H."/>
            <person name="Uhlig S."/>
            <person name="Proctor R.H."/>
        </authorList>
    </citation>
    <scope>NUCLEOTIDE SEQUENCE</scope>
    <source>
        <strain evidence="2">NRRL 53441</strain>
    </source>
</reference>
<name>A0A8H4KL20_9HYPO</name>
<feature type="transmembrane region" description="Helical" evidence="1">
    <location>
        <begin position="59"/>
        <end position="77"/>
    </location>
</feature>
<accession>A0A8H4KL20</accession>
<sequence length="111" mass="11724">MDPRITAIAGPKPSGIDLNADTATSDRAAIITVLILAALAITLRFIARHIQRTTVHWDDWVIILGMALVGGTAGLAITGKQQLVASFQPIDTREAVPLAPASIYGPLQSKI</sequence>
<keyword evidence="1" id="KW-0472">Membrane</keyword>
<feature type="transmembrane region" description="Helical" evidence="1">
    <location>
        <begin position="28"/>
        <end position="47"/>
    </location>
</feature>
<evidence type="ECO:0000256" key="1">
    <source>
        <dbReference type="SAM" id="Phobius"/>
    </source>
</evidence>
<evidence type="ECO:0000313" key="2">
    <source>
        <dbReference type="EMBL" id="KAF4452075.1"/>
    </source>
</evidence>
<proteinExistence type="predicted"/>
<evidence type="ECO:0000313" key="3">
    <source>
        <dbReference type="Proteomes" id="UP000605986"/>
    </source>
</evidence>